<dbReference type="GO" id="GO:0046491">
    <property type="term" value="P:L-methylmalonyl-CoA metabolic process"/>
    <property type="evidence" value="ECO:0007669"/>
    <property type="project" value="TreeGrafter"/>
</dbReference>
<reference evidence="3" key="3">
    <citation type="submission" date="2023-12" db="EMBL/GenBank/DDBJ databases">
        <authorList>
            <person name="Sun Q."/>
            <person name="Inoue M."/>
        </authorList>
    </citation>
    <scope>NUCLEOTIDE SEQUENCE</scope>
    <source>
        <strain evidence="3">JCM 12289</strain>
    </source>
</reference>
<dbReference type="GO" id="GO:0046872">
    <property type="term" value="F:metal ion binding"/>
    <property type="evidence" value="ECO:0007669"/>
    <property type="project" value="UniProtKB-KW"/>
</dbReference>
<dbReference type="SUPFAM" id="SSF54593">
    <property type="entry name" value="Glyoxalase/Bleomycin resistance protein/Dihydroxybiphenyl dioxygenase"/>
    <property type="match status" value="1"/>
</dbReference>
<dbReference type="EMBL" id="BAAADN010000025">
    <property type="protein sequence ID" value="GAA0460692.1"/>
    <property type="molecule type" value="Genomic_DNA"/>
</dbReference>
<dbReference type="InterPro" id="IPR029068">
    <property type="entry name" value="Glyas_Bleomycin-R_OHBP_Dase"/>
</dbReference>
<reference evidence="3" key="1">
    <citation type="journal article" date="2014" name="Int. J. Syst. Evol. Microbiol.">
        <title>Complete genome sequence of Corynebacterium casei LMG S-19264T (=DSM 44701T), isolated from a smear-ripened cheese.</title>
        <authorList>
            <consortium name="US DOE Joint Genome Institute (JGI-PGF)"/>
            <person name="Walter F."/>
            <person name="Albersmeier A."/>
            <person name="Kalinowski J."/>
            <person name="Ruckert C."/>
        </authorList>
    </citation>
    <scope>NUCLEOTIDE SEQUENCE</scope>
    <source>
        <strain evidence="3">JCM 12289</strain>
    </source>
</reference>
<dbReference type="InterPro" id="IPR004360">
    <property type="entry name" value="Glyas_Fos-R_dOase_dom"/>
</dbReference>
<evidence type="ECO:0000313" key="4">
    <source>
        <dbReference type="EMBL" id="UOO96938.1"/>
    </source>
</evidence>
<dbReference type="RefSeq" id="WP_244706128.1">
    <property type="nucleotide sequence ID" value="NZ_BAAADN010000025.1"/>
</dbReference>
<evidence type="ECO:0000259" key="2">
    <source>
        <dbReference type="PROSITE" id="PS51819"/>
    </source>
</evidence>
<organism evidence="3 6">
    <name type="scientific">Halococcus dombrowskii</name>
    <dbReference type="NCBI Taxonomy" id="179637"/>
    <lineage>
        <taxon>Archaea</taxon>
        <taxon>Methanobacteriati</taxon>
        <taxon>Methanobacteriota</taxon>
        <taxon>Stenosarchaea group</taxon>
        <taxon>Halobacteria</taxon>
        <taxon>Halobacteriales</taxon>
        <taxon>Halococcaceae</taxon>
        <taxon>Halococcus</taxon>
    </lineage>
</organism>
<protein>
    <submittedName>
        <fullName evidence="4">VOC family protein</fullName>
    </submittedName>
</protein>
<reference evidence="4" key="2">
    <citation type="submission" date="2022-04" db="EMBL/GenBank/DDBJ databases">
        <title>Sequencing and genomic assembly of Halococcus dombrowskii.</title>
        <authorList>
            <person name="Lim S.W."/>
            <person name="MacLea K.S."/>
        </authorList>
    </citation>
    <scope>NUCLEOTIDE SEQUENCE</scope>
    <source>
        <strain evidence="4">H4</strain>
        <plasmid evidence="4">unnamed2</plasmid>
    </source>
</reference>
<dbReference type="PANTHER" id="PTHR43048:SF3">
    <property type="entry name" value="METHYLMALONYL-COA EPIMERASE, MITOCHONDRIAL"/>
    <property type="match status" value="1"/>
</dbReference>
<name>A0AAV3SFW8_HALDO</name>
<dbReference type="GeneID" id="71763612"/>
<dbReference type="Pfam" id="PF00903">
    <property type="entry name" value="Glyoxalase"/>
    <property type="match status" value="1"/>
</dbReference>
<dbReference type="InterPro" id="IPR037523">
    <property type="entry name" value="VOC_core"/>
</dbReference>
<dbReference type="Gene3D" id="3.10.180.10">
    <property type="entry name" value="2,3-Dihydroxybiphenyl 1,2-Dioxygenase, domain 1"/>
    <property type="match status" value="1"/>
</dbReference>
<dbReference type="PANTHER" id="PTHR43048">
    <property type="entry name" value="METHYLMALONYL-COA EPIMERASE"/>
    <property type="match status" value="1"/>
</dbReference>
<dbReference type="GO" id="GO:0004493">
    <property type="term" value="F:methylmalonyl-CoA epimerase activity"/>
    <property type="evidence" value="ECO:0007669"/>
    <property type="project" value="TreeGrafter"/>
</dbReference>
<evidence type="ECO:0000313" key="3">
    <source>
        <dbReference type="EMBL" id="GAA0460692.1"/>
    </source>
</evidence>
<sequence>MPPTVDNIGIAVTDLDAAVSFYEQLGFEVERYSSEEAAVRPASESAYLYVFETDNETTTHRDAELFDNPVGIDHVSVRVDDVDQTYRNRKDDVEFFLEPTTDEDWGLRMAGVRDPSGNVLYFIEHQNG</sequence>
<dbReference type="PROSITE" id="PS51819">
    <property type="entry name" value="VOC"/>
    <property type="match status" value="1"/>
</dbReference>
<dbReference type="KEGG" id="hdo:MUK72_17150"/>
<dbReference type="CDD" id="cd06587">
    <property type="entry name" value="VOC"/>
    <property type="match status" value="1"/>
</dbReference>
<dbReference type="InterPro" id="IPR051785">
    <property type="entry name" value="MMCE/EMCE_epimerase"/>
</dbReference>
<dbReference type="Proteomes" id="UP000830542">
    <property type="component" value="Plasmid unnamed2"/>
</dbReference>
<accession>A0AAV3SFW8</accession>
<proteinExistence type="predicted"/>
<dbReference type="EMBL" id="CP095007">
    <property type="protein sequence ID" value="UOO96938.1"/>
    <property type="molecule type" value="Genomic_DNA"/>
</dbReference>
<gene>
    <name evidence="3" type="ORF">GCM10008985_16470</name>
    <name evidence="4" type="ORF">MUK72_17150</name>
</gene>
<keyword evidence="5" id="KW-1185">Reference proteome</keyword>
<dbReference type="Proteomes" id="UP001500962">
    <property type="component" value="Unassembled WGS sequence"/>
</dbReference>
<evidence type="ECO:0000256" key="1">
    <source>
        <dbReference type="ARBA" id="ARBA00022723"/>
    </source>
</evidence>
<keyword evidence="1" id="KW-0479">Metal-binding</keyword>
<dbReference type="AlphaFoldDB" id="A0AAV3SFW8"/>
<evidence type="ECO:0000313" key="5">
    <source>
        <dbReference type="Proteomes" id="UP000830542"/>
    </source>
</evidence>
<feature type="domain" description="VOC" evidence="2">
    <location>
        <begin position="4"/>
        <end position="125"/>
    </location>
</feature>
<evidence type="ECO:0000313" key="6">
    <source>
        <dbReference type="Proteomes" id="UP001500962"/>
    </source>
</evidence>
<geneLocation type="plasmid" evidence="4 5">
    <name>unnamed2</name>
</geneLocation>
<keyword evidence="4" id="KW-0614">Plasmid</keyword>